<proteinExistence type="predicted"/>
<keyword evidence="2" id="KW-1185">Reference proteome</keyword>
<protein>
    <submittedName>
        <fullName evidence="1">Uncharacterized protein</fullName>
    </submittedName>
</protein>
<gene>
    <name evidence="1" type="ORF">AOB60_20260</name>
</gene>
<evidence type="ECO:0000313" key="1">
    <source>
        <dbReference type="EMBL" id="PNE42737.1"/>
    </source>
</evidence>
<dbReference type="RefSeq" id="WP_102924296.1">
    <property type="nucleotide sequence ID" value="NZ_LJSN01000002.1"/>
</dbReference>
<name>A0A2N8PNZ7_STRNR</name>
<comment type="caution">
    <text evidence="1">The sequence shown here is derived from an EMBL/GenBank/DDBJ whole genome shotgun (WGS) entry which is preliminary data.</text>
</comment>
<evidence type="ECO:0000313" key="2">
    <source>
        <dbReference type="Proteomes" id="UP000236047"/>
    </source>
</evidence>
<dbReference type="Proteomes" id="UP000236047">
    <property type="component" value="Unassembled WGS sequence"/>
</dbReference>
<organism evidence="1 2">
    <name type="scientific">Streptomyces noursei</name>
    <name type="common">Streptomyces albulus</name>
    <dbReference type="NCBI Taxonomy" id="1971"/>
    <lineage>
        <taxon>Bacteria</taxon>
        <taxon>Bacillati</taxon>
        <taxon>Actinomycetota</taxon>
        <taxon>Actinomycetes</taxon>
        <taxon>Kitasatosporales</taxon>
        <taxon>Streptomycetaceae</taxon>
        <taxon>Streptomyces</taxon>
    </lineage>
</organism>
<dbReference type="EMBL" id="LJSN01000002">
    <property type="protein sequence ID" value="PNE42737.1"/>
    <property type="molecule type" value="Genomic_DNA"/>
</dbReference>
<dbReference type="AlphaFoldDB" id="A0A2N8PNZ7"/>
<accession>A0A2N8PNZ7</accession>
<reference evidence="2" key="1">
    <citation type="submission" date="2015-09" db="EMBL/GenBank/DDBJ databases">
        <authorList>
            <person name="Graham D.E."/>
            <person name="Mahan K.M."/>
            <person name="Klingeman D.M."/>
            <person name="Fida T."/>
            <person name="Giannone R.J."/>
            <person name="Hettich R.L."/>
            <person name="Parry R.J."/>
            <person name="Spain J.C."/>
        </authorList>
    </citation>
    <scope>NUCLEOTIDE SEQUENCE [LARGE SCALE GENOMIC DNA]</scope>
    <source>
        <strain evidence="2">JCM 4701</strain>
    </source>
</reference>
<sequence length="71" mass="7916">MIVPTRRTVHVTRTEHALPLPAPLLDVAHLVEIVRDELHRVDRPADDAEVCVTDGDLIASYETPRLSAVRP</sequence>